<dbReference type="FunFam" id="3.40.50.2000:FF:000120">
    <property type="entry name" value="UDP-glycosyltransferase 76C1"/>
    <property type="match status" value="1"/>
</dbReference>
<dbReference type="PANTHER" id="PTHR11926:SF1047">
    <property type="entry name" value="UDP-GLUCOSE IRIDOID GLUCOSYLTRANSFERASE-LIKE ISOFORM X1"/>
    <property type="match status" value="1"/>
</dbReference>
<organism evidence="4 5">
    <name type="scientific">Eucalyptus globulus</name>
    <name type="common">Tasmanian blue gum</name>
    <dbReference type="NCBI Taxonomy" id="34317"/>
    <lineage>
        <taxon>Eukaryota</taxon>
        <taxon>Viridiplantae</taxon>
        <taxon>Streptophyta</taxon>
        <taxon>Embryophyta</taxon>
        <taxon>Tracheophyta</taxon>
        <taxon>Spermatophyta</taxon>
        <taxon>Magnoliopsida</taxon>
        <taxon>eudicotyledons</taxon>
        <taxon>Gunneridae</taxon>
        <taxon>Pentapetalae</taxon>
        <taxon>rosids</taxon>
        <taxon>malvids</taxon>
        <taxon>Myrtales</taxon>
        <taxon>Myrtaceae</taxon>
        <taxon>Myrtoideae</taxon>
        <taxon>Eucalypteae</taxon>
        <taxon>Eucalyptus</taxon>
    </lineage>
</organism>
<protein>
    <submittedName>
        <fullName evidence="4">Uncharacterized protein</fullName>
    </submittedName>
</protein>
<accession>A0ABD3LGN9</accession>
<dbReference type="AlphaFoldDB" id="A0ABD3LGN9"/>
<dbReference type="Proteomes" id="UP001634007">
    <property type="component" value="Unassembled WGS sequence"/>
</dbReference>
<evidence type="ECO:0000313" key="4">
    <source>
        <dbReference type="EMBL" id="KAL3750582.1"/>
    </source>
</evidence>
<dbReference type="SUPFAM" id="SSF53756">
    <property type="entry name" value="UDP-Glycosyltransferase/glycogen phosphorylase"/>
    <property type="match status" value="1"/>
</dbReference>
<keyword evidence="2" id="KW-0328">Glycosyltransferase</keyword>
<dbReference type="FunFam" id="3.40.50.2000:FF:000040">
    <property type="entry name" value="UDP-glycosyltransferase 76C1"/>
    <property type="match status" value="1"/>
</dbReference>
<dbReference type="Gene3D" id="3.40.50.2000">
    <property type="entry name" value="Glycogen Phosphorylase B"/>
    <property type="match status" value="2"/>
</dbReference>
<dbReference type="InterPro" id="IPR002213">
    <property type="entry name" value="UDP_glucos_trans"/>
</dbReference>
<sequence length="459" mass="50958">MPERENCRLVLVLFPLQGHINPMLQLATILNSRGFPITIAHPQFNSPDPSNYPNFTFLPIPDGLSKGSFAAKDFHSTMLAIHRNCQEPLRQFIQQTLEQKDPKDQVACIIYDAVMHFAQKVASQLNLPSINVRTSAAASMLAFAAFPRANEQGYVTFTDSLIQDETHELQSLKLRDLLITMGENPSDTILELRAATTSATRNSSAIIVNTIHFLEEEILPKIQEYFPEPIFAIGPFHKLAPSSSSSLLKEDTGCTSWLDKQASRSVLYVSLGSVASMNEEQLLETAMGLAMSERPFLWVVRPGSVSCAEWLELLPKEFQEIIGQRGCIVKWAPQKEVLAHGAVGGFWTHCGWNSTLESICEGVPMLCWPVFGDQGLDAKYISHKWKIGLELEGKLERGKIAGAIRRLMVEEEGEVIRQKALAFKERAEQSLGTGGSTNSSLDELVELILSFQPQCKTAD</sequence>
<comment type="caution">
    <text evidence="4">The sequence shown here is derived from an EMBL/GenBank/DDBJ whole genome shotgun (WGS) entry which is preliminary data.</text>
</comment>
<dbReference type="GO" id="GO:0035251">
    <property type="term" value="F:UDP-glucosyltransferase activity"/>
    <property type="evidence" value="ECO:0007669"/>
    <property type="project" value="UniProtKB-ARBA"/>
</dbReference>
<dbReference type="Pfam" id="PF00201">
    <property type="entry name" value="UDPGT"/>
    <property type="match status" value="1"/>
</dbReference>
<evidence type="ECO:0000313" key="5">
    <source>
        <dbReference type="Proteomes" id="UP001634007"/>
    </source>
</evidence>
<keyword evidence="3" id="KW-0808">Transferase</keyword>
<evidence type="ECO:0000256" key="2">
    <source>
        <dbReference type="ARBA" id="ARBA00022676"/>
    </source>
</evidence>
<evidence type="ECO:0000256" key="1">
    <source>
        <dbReference type="ARBA" id="ARBA00009995"/>
    </source>
</evidence>
<reference evidence="4 5" key="1">
    <citation type="submission" date="2024-11" db="EMBL/GenBank/DDBJ databases">
        <title>Chromosome-level genome assembly of Eucalyptus globulus Labill. provides insights into its genome evolution.</title>
        <authorList>
            <person name="Li X."/>
        </authorList>
    </citation>
    <scope>NUCLEOTIDE SEQUENCE [LARGE SCALE GENOMIC DNA]</scope>
    <source>
        <strain evidence="4">CL2024</strain>
        <tissue evidence="4">Fresh tender leaves</tissue>
    </source>
</reference>
<proteinExistence type="inferred from homology"/>
<keyword evidence="5" id="KW-1185">Reference proteome</keyword>
<dbReference type="CDD" id="cd03784">
    <property type="entry name" value="GT1_Gtf-like"/>
    <property type="match status" value="1"/>
</dbReference>
<name>A0ABD3LGN9_EUCGL</name>
<evidence type="ECO:0000256" key="3">
    <source>
        <dbReference type="ARBA" id="ARBA00022679"/>
    </source>
</evidence>
<comment type="similarity">
    <text evidence="1">Belongs to the UDP-glycosyltransferase family.</text>
</comment>
<gene>
    <name evidence="4" type="ORF">ACJRO7_011562</name>
</gene>
<dbReference type="PANTHER" id="PTHR11926">
    <property type="entry name" value="GLUCOSYL/GLUCURONOSYL TRANSFERASES"/>
    <property type="match status" value="1"/>
</dbReference>
<dbReference type="EMBL" id="JBJKBG010000002">
    <property type="protein sequence ID" value="KAL3750582.1"/>
    <property type="molecule type" value="Genomic_DNA"/>
</dbReference>